<feature type="domain" description="Integrase catalytic" evidence="1">
    <location>
        <begin position="11"/>
        <end position="110"/>
    </location>
</feature>
<dbReference type="SUPFAM" id="SSF53098">
    <property type="entry name" value="Ribonuclease H-like"/>
    <property type="match status" value="1"/>
</dbReference>
<dbReference type="InterPro" id="IPR001584">
    <property type="entry name" value="Integrase_cat-core"/>
</dbReference>
<comment type="caution">
    <text evidence="2">The sequence shown here is derived from an EMBL/GenBank/DDBJ whole genome shotgun (WGS) entry which is preliminary data.</text>
</comment>
<dbReference type="EMBL" id="VFIA01000060">
    <property type="protein sequence ID" value="MBC3794812.1"/>
    <property type="molecule type" value="Genomic_DNA"/>
</dbReference>
<dbReference type="InterPro" id="IPR012337">
    <property type="entry name" value="RNaseH-like_sf"/>
</dbReference>
<proteinExistence type="predicted"/>
<dbReference type="Pfam" id="PF00665">
    <property type="entry name" value="rve"/>
    <property type="match status" value="1"/>
</dbReference>
<sequence>MAENHLNRQFNPIKPGQAWVSDLTYIATGEGWLYLTIIMDLYDRKVIGWALSTSMKASETTMPAWQMALKNRPIERNLIFHSDRGVQYACHAFTGLLKKHPLVLQSMSEG</sequence>
<organism evidence="2 3">
    <name type="scientific">Spirosoma utsteinense</name>
    <dbReference type="NCBI Taxonomy" id="2585773"/>
    <lineage>
        <taxon>Bacteria</taxon>
        <taxon>Pseudomonadati</taxon>
        <taxon>Bacteroidota</taxon>
        <taxon>Cytophagia</taxon>
        <taxon>Cytophagales</taxon>
        <taxon>Cytophagaceae</taxon>
        <taxon>Spirosoma</taxon>
    </lineage>
</organism>
<dbReference type="PROSITE" id="PS50994">
    <property type="entry name" value="INTEGRASE"/>
    <property type="match status" value="1"/>
</dbReference>
<dbReference type="PANTHER" id="PTHR46889">
    <property type="entry name" value="TRANSPOSASE INSF FOR INSERTION SEQUENCE IS3B-RELATED"/>
    <property type="match status" value="1"/>
</dbReference>
<evidence type="ECO:0000313" key="3">
    <source>
        <dbReference type="Proteomes" id="UP000700732"/>
    </source>
</evidence>
<protein>
    <submittedName>
        <fullName evidence="2">Transposase InsO family protein</fullName>
    </submittedName>
</protein>
<evidence type="ECO:0000313" key="2">
    <source>
        <dbReference type="EMBL" id="MBC3794812.1"/>
    </source>
</evidence>
<dbReference type="InterPro" id="IPR036397">
    <property type="entry name" value="RNaseH_sf"/>
</dbReference>
<dbReference type="InterPro" id="IPR050900">
    <property type="entry name" value="Transposase_IS3/IS150/IS904"/>
</dbReference>
<dbReference type="Proteomes" id="UP000700732">
    <property type="component" value="Unassembled WGS sequence"/>
</dbReference>
<keyword evidence="3" id="KW-1185">Reference proteome</keyword>
<dbReference type="Gene3D" id="3.30.420.10">
    <property type="entry name" value="Ribonuclease H-like superfamily/Ribonuclease H"/>
    <property type="match status" value="1"/>
</dbReference>
<evidence type="ECO:0000259" key="1">
    <source>
        <dbReference type="PROSITE" id="PS50994"/>
    </source>
</evidence>
<accession>A0ABR6WE30</accession>
<reference evidence="2 3" key="1">
    <citation type="submission" date="2019-06" db="EMBL/GenBank/DDBJ databases">
        <title>Spirosoma utsteinense sp. nov. isolated from Antarctic ice-free soils.</title>
        <authorList>
            <person name="Tahon G."/>
        </authorList>
    </citation>
    <scope>NUCLEOTIDE SEQUENCE [LARGE SCALE GENOMIC DNA]</scope>
    <source>
        <strain evidence="2 3">LMG 31447</strain>
    </source>
</reference>
<gene>
    <name evidence="2" type="ORF">FH603_5344</name>
</gene>
<name>A0ABR6WE30_9BACT</name>
<dbReference type="PANTHER" id="PTHR46889:SF4">
    <property type="entry name" value="TRANSPOSASE INSO FOR INSERTION SEQUENCE ELEMENT IS911B-RELATED"/>
    <property type="match status" value="1"/>
</dbReference>